<dbReference type="GO" id="GO:0046872">
    <property type="term" value="F:metal ion binding"/>
    <property type="evidence" value="ECO:0007669"/>
    <property type="project" value="UniProtKB-KW"/>
</dbReference>
<feature type="compositionally biased region" description="Polar residues" evidence="6">
    <location>
        <begin position="593"/>
        <end position="602"/>
    </location>
</feature>
<dbReference type="Proteomes" id="UP000274822">
    <property type="component" value="Unassembled WGS sequence"/>
</dbReference>
<dbReference type="Gene3D" id="3.60.15.10">
    <property type="entry name" value="Ribonuclease Z/Hydroxyacylglutathione hydrolase-like"/>
    <property type="match status" value="1"/>
</dbReference>
<dbReference type="Pfam" id="PF00753">
    <property type="entry name" value="Lactamase_B"/>
    <property type="match status" value="1"/>
</dbReference>
<keyword evidence="2" id="KW-0479">Metal-binding</keyword>
<feature type="domain" description="Metallo-beta-lactamase" evidence="7">
    <location>
        <begin position="333"/>
        <end position="535"/>
    </location>
</feature>
<name>A0A433QD84_9FUNG</name>
<dbReference type="InterPro" id="IPR001279">
    <property type="entry name" value="Metallo-B-lactamas"/>
</dbReference>
<dbReference type="PROSITE" id="PS50005">
    <property type="entry name" value="TPR"/>
    <property type="match status" value="1"/>
</dbReference>
<evidence type="ECO:0000256" key="6">
    <source>
        <dbReference type="SAM" id="MobiDB-lite"/>
    </source>
</evidence>
<evidence type="ECO:0000256" key="1">
    <source>
        <dbReference type="ARBA" id="ARBA00001947"/>
    </source>
</evidence>
<feature type="compositionally biased region" description="Low complexity" evidence="6">
    <location>
        <begin position="603"/>
        <end position="640"/>
    </location>
</feature>
<dbReference type="InterPro" id="IPR036866">
    <property type="entry name" value="RibonucZ/Hydroxyglut_hydro"/>
</dbReference>
<feature type="region of interest" description="Disordered" evidence="6">
    <location>
        <begin position="579"/>
        <end position="648"/>
    </location>
</feature>
<evidence type="ECO:0000256" key="2">
    <source>
        <dbReference type="ARBA" id="ARBA00022723"/>
    </source>
</evidence>
<evidence type="ECO:0000259" key="7">
    <source>
        <dbReference type="SMART" id="SM00849"/>
    </source>
</evidence>
<protein>
    <submittedName>
        <fullName evidence="8">Beta-lactamase-like protein</fullName>
    </submittedName>
</protein>
<dbReference type="SUPFAM" id="SSF48452">
    <property type="entry name" value="TPR-like"/>
    <property type="match status" value="1"/>
</dbReference>
<dbReference type="GO" id="GO:0016787">
    <property type="term" value="F:hydrolase activity"/>
    <property type="evidence" value="ECO:0007669"/>
    <property type="project" value="UniProtKB-KW"/>
</dbReference>
<keyword evidence="9" id="KW-1185">Reference proteome</keyword>
<keyword evidence="3" id="KW-0378">Hydrolase</keyword>
<dbReference type="PANTHER" id="PTHR46233:SF3">
    <property type="entry name" value="HYDROXYACYLGLUTATHIONE HYDROLASE GLOC"/>
    <property type="match status" value="1"/>
</dbReference>
<dbReference type="SUPFAM" id="SSF56281">
    <property type="entry name" value="Metallo-hydrolase/oxidoreductase"/>
    <property type="match status" value="1"/>
</dbReference>
<accession>A0A433QD84</accession>
<comment type="caution">
    <text evidence="8">The sequence shown here is derived from an EMBL/GenBank/DDBJ whole genome shotgun (WGS) entry which is preliminary data.</text>
</comment>
<dbReference type="AlphaFoldDB" id="A0A433QD84"/>
<gene>
    <name evidence="8" type="ORF">BC938DRAFT_482833</name>
</gene>
<dbReference type="Gene3D" id="1.25.40.10">
    <property type="entry name" value="Tetratricopeptide repeat domain"/>
    <property type="match status" value="1"/>
</dbReference>
<evidence type="ECO:0000313" key="8">
    <source>
        <dbReference type="EMBL" id="RUS27721.1"/>
    </source>
</evidence>
<dbReference type="EMBL" id="RBNJ01007893">
    <property type="protein sequence ID" value="RUS27721.1"/>
    <property type="molecule type" value="Genomic_DNA"/>
</dbReference>
<evidence type="ECO:0000256" key="3">
    <source>
        <dbReference type="ARBA" id="ARBA00022801"/>
    </source>
</evidence>
<dbReference type="InterPro" id="IPR019734">
    <property type="entry name" value="TPR_rpt"/>
</dbReference>
<dbReference type="InterPro" id="IPR051453">
    <property type="entry name" value="MBL_Glyoxalase_II"/>
</dbReference>
<keyword evidence="4" id="KW-0862">Zinc</keyword>
<keyword evidence="5" id="KW-0802">TPR repeat</keyword>
<evidence type="ECO:0000313" key="9">
    <source>
        <dbReference type="Proteomes" id="UP000274822"/>
    </source>
</evidence>
<comment type="cofactor">
    <cofactor evidence="1">
        <name>Zn(2+)</name>
        <dbReference type="ChEBI" id="CHEBI:29105"/>
    </cofactor>
</comment>
<proteinExistence type="predicted"/>
<sequence length="648" mass="71039">MFRTAILRTAHTLNQTPTKTAPAVSAVKKVAAVAAGAGAVVYTANEVKNDIVIVSFPKPMKEACLYKNGYQSGAKPEGLGHWADVGFWGVAFDGNGSGSSALVARKGPHLYYEVQRGELFHTTLPNTPLAMPDFRFHPVASDDRTYRLTCRANEYFERHHYKEAIVEYTKTIMAMGPSDGKDRQSATDFTALIYSNRSASYCMLKQWADAENDAAYVMKIRPNWAKGSRRACIIWRGALQPRHYAERGLNLPDSDGGFFRRAEALVQMHKYDEAIEHYQKALDRSFRSISLLKIIPTSGLTVLQLVPGRDIATERSLTSPIQNKIFDYAEVMRNIVYVIADSDSKDCVIVDAVCVISRWLMPVGSFCWDVDGILSVIRQEGYRVVAALVTHYHFDHVGGAPPPPYDTLPIKVSGLSTLLKRLPHIKAYIHPLDVPYILNANPSIQTSRIIHTCTPTTMSLHLGTRTAIRFIHCPGHTPGSQSMLVNECRLLSGDTLLCGLCGRTDLPGGSKAEMEHTLRHVLGSLDDRIVVMPGHDYGSEWSTIGIERDKGCLGEDLVGYGYGATSAMSIAMMHSHPHTGGAHHLMNSDVKSDTQSVRSSIDTVRSTSTVGSGSGNDRNGSSWSLNMSSTLTTTSSNMSGGKKGNSRK</sequence>
<dbReference type="SMART" id="SM00849">
    <property type="entry name" value="Lactamase_B"/>
    <property type="match status" value="1"/>
</dbReference>
<reference evidence="8 9" key="1">
    <citation type="journal article" date="2018" name="New Phytol.">
        <title>Phylogenomics of Endogonaceae and evolution of mycorrhizas within Mucoromycota.</title>
        <authorList>
            <person name="Chang Y."/>
            <person name="Desiro A."/>
            <person name="Na H."/>
            <person name="Sandor L."/>
            <person name="Lipzen A."/>
            <person name="Clum A."/>
            <person name="Barry K."/>
            <person name="Grigoriev I.V."/>
            <person name="Martin F.M."/>
            <person name="Stajich J.E."/>
            <person name="Smith M.E."/>
            <person name="Bonito G."/>
            <person name="Spatafora J.W."/>
        </authorList>
    </citation>
    <scope>NUCLEOTIDE SEQUENCE [LARGE SCALE GENOMIC DNA]</scope>
    <source>
        <strain evidence="8 9">AD002</strain>
    </source>
</reference>
<dbReference type="SMART" id="SM00028">
    <property type="entry name" value="TPR"/>
    <property type="match status" value="3"/>
</dbReference>
<feature type="repeat" description="TPR" evidence="5">
    <location>
        <begin position="255"/>
        <end position="288"/>
    </location>
</feature>
<organism evidence="8 9">
    <name type="scientific">Jimgerdemannia flammicorona</name>
    <dbReference type="NCBI Taxonomy" id="994334"/>
    <lineage>
        <taxon>Eukaryota</taxon>
        <taxon>Fungi</taxon>
        <taxon>Fungi incertae sedis</taxon>
        <taxon>Mucoromycota</taxon>
        <taxon>Mucoromycotina</taxon>
        <taxon>Endogonomycetes</taxon>
        <taxon>Endogonales</taxon>
        <taxon>Endogonaceae</taxon>
        <taxon>Jimgerdemannia</taxon>
    </lineage>
</organism>
<evidence type="ECO:0000256" key="5">
    <source>
        <dbReference type="PROSITE-ProRule" id="PRU00339"/>
    </source>
</evidence>
<dbReference type="InterPro" id="IPR011990">
    <property type="entry name" value="TPR-like_helical_dom_sf"/>
</dbReference>
<evidence type="ECO:0000256" key="4">
    <source>
        <dbReference type="ARBA" id="ARBA00022833"/>
    </source>
</evidence>
<dbReference type="PANTHER" id="PTHR46233">
    <property type="entry name" value="HYDROXYACYLGLUTATHIONE HYDROLASE GLOC"/>
    <property type="match status" value="1"/>
</dbReference>